<sequence>MTRTTPELALPSPSFHATPTGRRLVTTYDLTCNRLHTRPAILYNISMLLGSAMELGFEPGALWPQIRDLNTGHRGLCESQRNTIYTKEGIVGICGLML</sequence>
<dbReference type="AlphaFoldDB" id="A0A4Y2KRE1"/>
<name>A0A4Y2KRE1_ARAVE</name>
<organism evidence="1 2">
    <name type="scientific">Araneus ventricosus</name>
    <name type="common">Orbweaver spider</name>
    <name type="synonym">Epeira ventricosa</name>
    <dbReference type="NCBI Taxonomy" id="182803"/>
    <lineage>
        <taxon>Eukaryota</taxon>
        <taxon>Metazoa</taxon>
        <taxon>Ecdysozoa</taxon>
        <taxon>Arthropoda</taxon>
        <taxon>Chelicerata</taxon>
        <taxon>Arachnida</taxon>
        <taxon>Araneae</taxon>
        <taxon>Araneomorphae</taxon>
        <taxon>Entelegynae</taxon>
        <taxon>Araneoidea</taxon>
        <taxon>Araneidae</taxon>
        <taxon>Araneus</taxon>
    </lineage>
</organism>
<dbReference type="EMBL" id="BGPR01004926">
    <property type="protein sequence ID" value="GBN04941.1"/>
    <property type="molecule type" value="Genomic_DNA"/>
</dbReference>
<comment type="caution">
    <text evidence="1">The sequence shown here is derived from an EMBL/GenBank/DDBJ whole genome shotgun (WGS) entry which is preliminary data.</text>
</comment>
<evidence type="ECO:0000313" key="2">
    <source>
        <dbReference type="Proteomes" id="UP000499080"/>
    </source>
</evidence>
<gene>
    <name evidence="1" type="ORF">AVEN_3589_1</name>
</gene>
<evidence type="ECO:0000313" key="1">
    <source>
        <dbReference type="EMBL" id="GBN04941.1"/>
    </source>
</evidence>
<keyword evidence="2" id="KW-1185">Reference proteome</keyword>
<proteinExistence type="predicted"/>
<dbReference type="Proteomes" id="UP000499080">
    <property type="component" value="Unassembled WGS sequence"/>
</dbReference>
<accession>A0A4Y2KRE1</accession>
<protein>
    <submittedName>
        <fullName evidence="1">Uncharacterized protein</fullName>
    </submittedName>
</protein>
<reference evidence="1 2" key="1">
    <citation type="journal article" date="2019" name="Sci. Rep.">
        <title>Orb-weaving spider Araneus ventricosus genome elucidates the spidroin gene catalogue.</title>
        <authorList>
            <person name="Kono N."/>
            <person name="Nakamura H."/>
            <person name="Ohtoshi R."/>
            <person name="Moran D.A.P."/>
            <person name="Shinohara A."/>
            <person name="Yoshida Y."/>
            <person name="Fujiwara M."/>
            <person name="Mori M."/>
            <person name="Tomita M."/>
            <person name="Arakawa K."/>
        </authorList>
    </citation>
    <scope>NUCLEOTIDE SEQUENCE [LARGE SCALE GENOMIC DNA]</scope>
</reference>